<reference evidence="1 2" key="1">
    <citation type="submission" date="2021-06" db="EMBL/GenBank/DDBJ databases">
        <title>Caerostris extrusa draft genome.</title>
        <authorList>
            <person name="Kono N."/>
            <person name="Arakawa K."/>
        </authorList>
    </citation>
    <scope>NUCLEOTIDE SEQUENCE [LARGE SCALE GENOMIC DNA]</scope>
</reference>
<comment type="caution">
    <text evidence="1">The sequence shown here is derived from an EMBL/GenBank/DDBJ whole genome shotgun (WGS) entry which is preliminary data.</text>
</comment>
<accession>A0AAV4VLF8</accession>
<proteinExistence type="predicted"/>
<name>A0AAV4VLF8_CAEEX</name>
<sequence length="97" mass="11017">MAHYSNGGPLTCAQQNSSSFLRRRVFAGANAFGNRTGSWIAIGRPGAFRMLHLKIDLTEDHLLQFFNELHLGFEKSDADMTPEILFVMKDIRQYENP</sequence>
<dbReference type="AlphaFoldDB" id="A0AAV4VLF8"/>
<protein>
    <submittedName>
        <fullName evidence="1">Uncharacterized protein</fullName>
    </submittedName>
</protein>
<dbReference type="EMBL" id="BPLR01014781">
    <property type="protein sequence ID" value="GIY71301.1"/>
    <property type="molecule type" value="Genomic_DNA"/>
</dbReference>
<evidence type="ECO:0000313" key="2">
    <source>
        <dbReference type="Proteomes" id="UP001054945"/>
    </source>
</evidence>
<keyword evidence="2" id="KW-1185">Reference proteome</keyword>
<evidence type="ECO:0000313" key="1">
    <source>
        <dbReference type="EMBL" id="GIY71301.1"/>
    </source>
</evidence>
<dbReference type="Proteomes" id="UP001054945">
    <property type="component" value="Unassembled WGS sequence"/>
</dbReference>
<organism evidence="1 2">
    <name type="scientific">Caerostris extrusa</name>
    <name type="common">Bark spider</name>
    <name type="synonym">Caerostris bankana</name>
    <dbReference type="NCBI Taxonomy" id="172846"/>
    <lineage>
        <taxon>Eukaryota</taxon>
        <taxon>Metazoa</taxon>
        <taxon>Ecdysozoa</taxon>
        <taxon>Arthropoda</taxon>
        <taxon>Chelicerata</taxon>
        <taxon>Arachnida</taxon>
        <taxon>Araneae</taxon>
        <taxon>Araneomorphae</taxon>
        <taxon>Entelegynae</taxon>
        <taxon>Araneoidea</taxon>
        <taxon>Araneidae</taxon>
        <taxon>Caerostris</taxon>
    </lineage>
</organism>
<gene>
    <name evidence="1" type="ORF">CEXT_504631</name>
</gene>